<dbReference type="OrthoDB" id="3066495at2759"/>
<sequence>MATSLALIRWDAEPNKAVAIIDKNSRPDGGRWALVLHALLHPSPGRTLDRMYTSLGGVLEKRANKVAYALGLGPHVVAQKIKSYFGNGEQRVQQLELLRTSVPPRLEKQCIKLIGYTLPTESASMQRQAFKEIVNLVTLFPGLRLVFLHTRLLDSAKSLDAISALWERHTGSPNEEWAFWKTLGAMGLSHSNISAMIEASPILKLSKCSVDGLSIIERLLVECDCSSDGASNFPNALCFRYLGGIFDLPGFWLDLSSINTTIAHKMCREMVRVMKDLGVDILVLGVINEGEPEFDYEGIDFLATRILNGLSSWITKLEPEDWPAQPWYESFIGFIELLRRG</sequence>
<keyword evidence="2" id="KW-1185">Reference proteome</keyword>
<proteinExistence type="predicted"/>
<reference evidence="1" key="1">
    <citation type="submission" date="2020-05" db="EMBL/GenBank/DDBJ databases">
        <title>Mycena genomes resolve the evolution of fungal bioluminescence.</title>
        <authorList>
            <person name="Tsai I.J."/>
        </authorList>
    </citation>
    <scope>NUCLEOTIDE SEQUENCE</scope>
    <source>
        <strain evidence="1">CCC161011</strain>
    </source>
</reference>
<evidence type="ECO:0000313" key="1">
    <source>
        <dbReference type="EMBL" id="KAF7328218.1"/>
    </source>
</evidence>
<dbReference type="AlphaFoldDB" id="A0A8H6WTR1"/>
<dbReference type="Proteomes" id="UP000620124">
    <property type="component" value="Unassembled WGS sequence"/>
</dbReference>
<accession>A0A8H6WTR1</accession>
<organism evidence="1 2">
    <name type="scientific">Mycena venus</name>
    <dbReference type="NCBI Taxonomy" id="2733690"/>
    <lineage>
        <taxon>Eukaryota</taxon>
        <taxon>Fungi</taxon>
        <taxon>Dikarya</taxon>
        <taxon>Basidiomycota</taxon>
        <taxon>Agaricomycotina</taxon>
        <taxon>Agaricomycetes</taxon>
        <taxon>Agaricomycetidae</taxon>
        <taxon>Agaricales</taxon>
        <taxon>Marasmiineae</taxon>
        <taxon>Mycenaceae</taxon>
        <taxon>Mycena</taxon>
    </lineage>
</organism>
<protein>
    <submittedName>
        <fullName evidence="1">High osmolarity signaling protein SHO1</fullName>
    </submittedName>
</protein>
<evidence type="ECO:0000313" key="2">
    <source>
        <dbReference type="Proteomes" id="UP000620124"/>
    </source>
</evidence>
<gene>
    <name evidence="1" type="ORF">MVEN_02561600</name>
</gene>
<name>A0A8H6WTR1_9AGAR</name>
<dbReference type="EMBL" id="JACAZI010000037">
    <property type="protein sequence ID" value="KAF7328218.1"/>
    <property type="molecule type" value="Genomic_DNA"/>
</dbReference>
<comment type="caution">
    <text evidence="1">The sequence shown here is derived from an EMBL/GenBank/DDBJ whole genome shotgun (WGS) entry which is preliminary data.</text>
</comment>